<evidence type="ECO:0000259" key="4">
    <source>
        <dbReference type="Pfam" id="PF07238"/>
    </source>
</evidence>
<dbReference type="AlphaFoldDB" id="A0AA41W3N0"/>
<name>A0AA41W3N0_9GAMM</name>
<keyword evidence="3" id="KW-0975">Bacterial flagellum</keyword>
<dbReference type="GO" id="GO:0035438">
    <property type="term" value="F:cyclic-di-GMP binding"/>
    <property type="evidence" value="ECO:0007669"/>
    <property type="project" value="InterPro"/>
</dbReference>
<keyword evidence="2" id="KW-0547">Nucleotide-binding</keyword>
<sequence length="224" mass="25439">MIQTSRHEEHEQISKALLACPINCPVDVQVLAGSHVYRLKSRLIGIDNPHVLLLRLGTDQSWKDANHRLEPGQPVVIRMVNESGQCQLLAFRTQLGMACKVPRRWLTVQFPERIESANMREQKRIHVQFGCYIEWGDHKEKLSLGTIIDLSTKGCRIETKVDRPIPESSNIRIRFKDEYSHLTLPGAVRNSSVDASGQIVHGVQLTELSSTERSHLSELMLANY</sequence>
<organism evidence="6 7">
    <name type="scientific">Echinimonas agarilytica</name>
    <dbReference type="NCBI Taxonomy" id="1215918"/>
    <lineage>
        <taxon>Bacteria</taxon>
        <taxon>Pseudomonadati</taxon>
        <taxon>Pseudomonadota</taxon>
        <taxon>Gammaproteobacteria</taxon>
        <taxon>Alteromonadales</taxon>
        <taxon>Echinimonadaceae</taxon>
        <taxon>Echinimonas</taxon>
    </lineage>
</organism>
<keyword evidence="1" id="KW-0973">c-di-GMP</keyword>
<dbReference type="InterPro" id="IPR009875">
    <property type="entry name" value="PilZ_domain"/>
</dbReference>
<dbReference type="SUPFAM" id="SSF141371">
    <property type="entry name" value="PilZ domain-like"/>
    <property type="match status" value="2"/>
</dbReference>
<keyword evidence="6" id="KW-0966">Cell projection</keyword>
<dbReference type="Gene3D" id="2.40.10.220">
    <property type="entry name" value="predicted glycosyltransferase like domains"/>
    <property type="match status" value="1"/>
</dbReference>
<feature type="domain" description="Type III secretion system flagellar brake protein YcgR PilZN" evidence="5">
    <location>
        <begin position="22"/>
        <end position="111"/>
    </location>
</feature>
<feature type="domain" description="PilZ" evidence="4">
    <location>
        <begin position="120"/>
        <end position="220"/>
    </location>
</feature>
<protein>
    <submittedName>
        <fullName evidence="6">Flagellar brake protein</fullName>
    </submittedName>
</protein>
<dbReference type="InterPro" id="IPR009926">
    <property type="entry name" value="T3SS_YcgR_PilZN"/>
</dbReference>
<comment type="caution">
    <text evidence="6">The sequence shown here is derived from an EMBL/GenBank/DDBJ whole genome shotgun (WGS) entry which is preliminary data.</text>
</comment>
<evidence type="ECO:0000259" key="5">
    <source>
        <dbReference type="Pfam" id="PF12945"/>
    </source>
</evidence>
<dbReference type="EMBL" id="JAMQGP010000001">
    <property type="protein sequence ID" value="MCM2678195.1"/>
    <property type="molecule type" value="Genomic_DNA"/>
</dbReference>
<keyword evidence="7" id="KW-1185">Reference proteome</keyword>
<evidence type="ECO:0000256" key="2">
    <source>
        <dbReference type="ARBA" id="ARBA00022741"/>
    </source>
</evidence>
<dbReference type="RefSeq" id="WP_251259515.1">
    <property type="nucleotide sequence ID" value="NZ_JAMQGP010000001.1"/>
</dbReference>
<keyword evidence="6" id="KW-0969">Cilium</keyword>
<keyword evidence="6" id="KW-0282">Flagellum</keyword>
<dbReference type="InterPro" id="IPR012349">
    <property type="entry name" value="Split_barrel_FMN-bd"/>
</dbReference>
<gene>
    <name evidence="6" type="ORF">NAF29_00725</name>
</gene>
<dbReference type="Pfam" id="PF07238">
    <property type="entry name" value="PilZ"/>
    <property type="match status" value="1"/>
</dbReference>
<evidence type="ECO:0000313" key="6">
    <source>
        <dbReference type="EMBL" id="MCM2678195.1"/>
    </source>
</evidence>
<reference evidence="6 7" key="1">
    <citation type="journal article" date="2013" name="Antonie Van Leeuwenhoek">
        <title>Echinimonas agarilytica gen. nov., sp. nov., a new gammaproteobacterium isolated from the sea urchin Strongylocentrotus intermedius.</title>
        <authorList>
            <person name="Nedashkovskaya O.I."/>
            <person name="Stenkova A.M."/>
            <person name="Zhukova N.V."/>
            <person name="Van Trappen S."/>
            <person name="Lee J.S."/>
            <person name="Kim S.B."/>
        </authorList>
    </citation>
    <scope>NUCLEOTIDE SEQUENCE [LARGE SCALE GENOMIC DNA]</scope>
    <source>
        <strain evidence="6 7">KMM 6351</strain>
    </source>
</reference>
<dbReference type="Pfam" id="PF12945">
    <property type="entry name" value="PilZNR"/>
    <property type="match status" value="1"/>
</dbReference>
<evidence type="ECO:0000256" key="1">
    <source>
        <dbReference type="ARBA" id="ARBA00022636"/>
    </source>
</evidence>
<evidence type="ECO:0000256" key="3">
    <source>
        <dbReference type="ARBA" id="ARBA00023143"/>
    </source>
</evidence>
<proteinExistence type="predicted"/>
<dbReference type="Proteomes" id="UP001165393">
    <property type="component" value="Unassembled WGS sequence"/>
</dbReference>
<accession>A0AA41W3N0</accession>
<evidence type="ECO:0000313" key="7">
    <source>
        <dbReference type="Proteomes" id="UP001165393"/>
    </source>
</evidence>
<dbReference type="Gene3D" id="2.30.110.10">
    <property type="entry name" value="Electron Transport, Fmn-binding Protein, Chain A"/>
    <property type="match status" value="1"/>
</dbReference>